<accession>A0ABP8IXM6</accession>
<proteinExistence type="predicted"/>
<dbReference type="NCBIfam" id="TIGR04183">
    <property type="entry name" value="Por_Secre_tail"/>
    <property type="match status" value="1"/>
</dbReference>
<dbReference type="InterPro" id="IPR026341">
    <property type="entry name" value="T9SS_type_B"/>
</dbReference>
<name>A0ABP8IXM6_9BACT</name>
<dbReference type="Pfam" id="PF13585">
    <property type="entry name" value="CHU_C"/>
    <property type="match status" value="1"/>
</dbReference>
<dbReference type="EMBL" id="BAABHA010000002">
    <property type="protein sequence ID" value="GAA4377758.1"/>
    <property type="molecule type" value="Genomic_DNA"/>
</dbReference>
<organism evidence="1 2">
    <name type="scientific">Hymenobacter koreensis</name>
    <dbReference type="NCBI Taxonomy" id="1084523"/>
    <lineage>
        <taxon>Bacteria</taxon>
        <taxon>Pseudomonadati</taxon>
        <taxon>Bacteroidota</taxon>
        <taxon>Cytophagia</taxon>
        <taxon>Cytophagales</taxon>
        <taxon>Hymenobacteraceae</taxon>
        <taxon>Hymenobacter</taxon>
    </lineage>
</organism>
<evidence type="ECO:0000313" key="1">
    <source>
        <dbReference type="EMBL" id="GAA4377758.1"/>
    </source>
</evidence>
<reference evidence="2" key="1">
    <citation type="journal article" date="2019" name="Int. J. Syst. Evol. Microbiol.">
        <title>The Global Catalogue of Microorganisms (GCM) 10K type strain sequencing project: providing services to taxonomists for standard genome sequencing and annotation.</title>
        <authorList>
            <consortium name="The Broad Institute Genomics Platform"/>
            <consortium name="The Broad Institute Genome Sequencing Center for Infectious Disease"/>
            <person name="Wu L."/>
            <person name="Ma J."/>
        </authorList>
    </citation>
    <scope>NUCLEOTIDE SEQUENCE [LARGE SCALE GENOMIC DNA]</scope>
    <source>
        <strain evidence="2">JCM 17924</strain>
    </source>
</reference>
<dbReference type="Proteomes" id="UP001500454">
    <property type="component" value="Unassembled WGS sequence"/>
</dbReference>
<gene>
    <name evidence="1" type="ORF">GCM10023186_13220</name>
</gene>
<dbReference type="InterPro" id="IPR026444">
    <property type="entry name" value="Secre_tail"/>
</dbReference>
<comment type="caution">
    <text evidence="1">The sequence shown here is derived from an EMBL/GenBank/DDBJ whole genome shotgun (WGS) entry which is preliminary data.</text>
</comment>
<sequence>MAILALQARASHVQGGQLTYRWVSGTTYEVTLVTYRDCSGIGAETSFTLAARSGGCASTATTATLIQTGVPLLGTPYCPGIQAQVICPDNSGTVPFTNFKEYTYIGRINLPPADEWVLSVESCCRPETRTLAGGVSAGFRFEATLNNRITPAGGTVQTIENTSPRFAANQAGIRFECAQKNATVTFSANDPVDNDSLVYELAPPLDGCNTPNSFLSYPTNLRCTTRTVAGCTYTCSGTTPASFSPTFPIAVSFDTTGTCPNRTLTPRFRFSPADGLFSFTAASFVPGNTTAAQAQNKYVVVGKVTEYRRFPGSNRRYKVGSIRRDMLVVIIDCGTNSPPDPPQVVVSTQQTNAVVRTTRDSTYITVQACNYARVRLRFTDPNTSNLLTVEPFNNPSNVLEGGDIGEYLGVSANGSAQPQATLLFQPQPNFVGTTRTLLFRITDDGCPFKGTQVRPVVIRVVEGEFARALASTNQQNQAVVCEGQPVTINALVQRPDSVIRNRQVYAFTWSGSRTGITPAEGLNPGDANLQNITVRPTRTTRYYLTITPTRAFQPALCRDTASILVRILPRLTASFTVAERAFYANRDNIPPRIFTFTNTTPSLAPNDSVRWTYKRITNDAGEQVMEDEIVFSRQRIGNPELTLDQGGQYEIRLFVFNNVAGTSCPSAVALKTVQVPPLVIPNVITPNGDGKNETLVLQSLPDNNQVQIFNRWGRLVREYKNYQNDWDAKDQPDGIYYFMVTAQNGQRLKGWVEIIR</sequence>
<keyword evidence="2" id="KW-1185">Reference proteome</keyword>
<dbReference type="NCBIfam" id="TIGR04131">
    <property type="entry name" value="Bac_Flav_CTERM"/>
    <property type="match status" value="1"/>
</dbReference>
<protein>
    <recommendedName>
        <fullName evidence="3">Gliding motility-associated C-terminal domain-containing protein</fullName>
    </recommendedName>
</protein>
<evidence type="ECO:0008006" key="3">
    <source>
        <dbReference type="Google" id="ProtNLM"/>
    </source>
</evidence>
<evidence type="ECO:0000313" key="2">
    <source>
        <dbReference type="Proteomes" id="UP001500454"/>
    </source>
</evidence>